<dbReference type="KEGG" id="ock:EXM22_10550"/>
<dbReference type="Gene3D" id="3.60.21.10">
    <property type="match status" value="1"/>
</dbReference>
<name>A0A5C1QLA2_9SPIO</name>
<reference evidence="6 7" key="1">
    <citation type="submission" date="2019-02" db="EMBL/GenBank/DDBJ databases">
        <title>Complete Genome Sequence and Methylome Analysis of free living Spirochaetas.</title>
        <authorList>
            <person name="Fomenkov A."/>
            <person name="Dubinina G."/>
            <person name="Leshcheva N."/>
            <person name="Mikheeva N."/>
            <person name="Grabovich M."/>
            <person name="Vincze T."/>
            <person name="Roberts R.J."/>
        </authorList>
    </citation>
    <scope>NUCLEOTIDE SEQUENCE [LARGE SCALE GENOMIC DNA]</scope>
    <source>
        <strain evidence="6 7">K2</strain>
    </source>
</reference>
<evidence type="ECO:0000256" key="3">
    <source>
        <dbReference type="ARBA" id="ARBA00023004"/>
    </source>
</evidence>
<dbReference type="InterPro" id="IPR004843">
    <property type="entry name" value="Calcineurin-like_PHP"/>
</dbReference>
<keyword evidence="2" id="KW-0378">Hydrolase</keyword>
<dbReference type="OrthoDB" id="9811542at2"/>
<dbReference type="PANTHER" id="PTHR42988:SF2">
    <property type="entry name" value="CYCLIC NUCLEOTIDE PHOSPHODIESTERASE CBUA0032-RELATED"/>
    <property type="match status" value="1"/>
</dbReference>
<dbReference type="InterPro" id="IPR029052">
    <property type="entry name" value="Metallo-depent_PP-like"/>
</dbReference>
<dbReference type="EMBL" id="CP036150">
    <property type="protein sequence ID" value="QEN08401.1"/>
    <property type="molecule type" value="Genomic_DNA"/>
</dbReference>
<dbReference type="GO" id="GO:0016787">
    <property type="term" value="F:hydrolase activity"/>
    <property type="evidence" value="ECO:0007669"/>
    <property type="project" value="UniProtKB-KW"/>
</dbReference>
<evidence type="ECO:0000256" key="1">
    <source>
        <dbReference type="ARBA" id="ARBA00022723"/>
    </source>
</evidence>
<dbReference type="SUPFAM" id="SSF56300">
    <property type="entry name" value="Metallo-dependent phosphatases"/>
    <property type="match status" value="1"/>
</dbReference>
<dbReference type="RefSeq" id="WP_149486482.1">
    <property type="nucleotide sequence ID" value="NZ_CP036150.1"/>
</dbReference>
<dbReference type="PANTHER" id="PTHR42988">
    <property type="entry name" value="PHOSPHOHYDROLASE"/>
    <property type="match status" value="1"/>
</dbReference>
<gene>
    <name evidence="6" type="ORF">EXM22_10550</name>
</gene>
<evidence type="ECO:0000313" key="6">
    <source>
        <dbReference type="EMBL" id="QEN08401.1"/>
    </source>
</evidence>
<dbReference type="AlphaFoldDB" id="A0A5C1QLA2"/>
<comment type="similarity">
    <text evidence="4">Belongs to the cyclic nucleotide phosphodiesterase class-III family.</text>
</comment>
<organism evidence="6 7">
    <name type="scientific">Oceanispirochaeta crateris</name>
    <dbReference type="NCBI Taxonomy" id="2518645"/>
    <lineage>
        <taxon>Bacteria</taxon>
        <taxon>Pseudomonadati</taxon>
        <taxon>Spirochaetota</taxon>
        <taxon>Spirochaetia</taxon>
        <taxon>Spirochaetales</taxon>
        <taxon>Spirochaetaceae</taxon>
        <taxon>Oceanispirochaeta</taxon>
    </lineage>
</organism>
<dbReference type="Pfam" id="PF00149">
    <property type="entry name" value="Metallophos"/>
    <property type="match status" value="1"/>
</dbReference>
<evidence type="ECO:0000313" key="7">
    <source>
        <dbReference type="Proteomes" id="UP000324209"/>
    </source>
</evidence>
<keyword evidence="1" id="KW-0479">Metal-binding</keyword>
<accession>A0A5C1QLA2</accession>
<dbReference type="Proteomes" id="UP000324209">
    <property type="component" value="Chromosome"/>
</dbReference>
<dbReference type="InterPro" id="IPR050884">
    <property type="entry name" value="CNP_phosphodiesterase-III"/>
</dbReference>
<sequence>MLRIAHITDTHISKEKQPLDGINTREQFLRILKEIKTREVDLIIHTGDVSFPEGSRTVYAWVKNILEETEIPYLLTPGNHDDPFMMQEVFNVQNLPAKVITTGAVAMKGQSLMFLDSSSERLTMKQLLWLKREIEIEEDQLFLFQHHPPCTCGVKVMDEKYPYKTPELFQKNLKETERSLILFCGHYHIEKELTLSTPDLKVFITPPTFGSIDPDSEDYHIKDQRPGWREIRIESQQLVNTSCHYLQ</sequence>
<evidence type="ECO:0000259" key="5">
    <source>
        <dbReference type="Pfam" id="PF00149"/>
    </source>
</evidence>
<evidence type="ECO:0000256" key="4">
    <source>
        <dbReference type="ARBA" id="ARBA00025742"/>
    </source>
</evidence>
<protein>
    <recommendedName>
        <fullName evidence="5">Calcineurin-like phosphoesterase domain-containing protein</fullName>
    </recommendedName>
</protein>
<keyword evidence="3" id="KW-0408">Iron</keyword>
<feature type="domain" description="Calcineurin-like phosphoesterase" evidence="5">
    <location>
        <begin position="2"/>
        <end position="189"/>
    </location>
</feature>
<dbReference type="GO" id="GO:0046872">
    <property type="term" value="F:metal ion binding"/>
    <property type="evidence" value="ECO:0007669"/>
    <property type="project" value="UniProtKB-KW"/>
</dbReference>
<proteinExistence type="inferred from homology"/>
<evidence type="ECO:0000256" key="2">
    <source>
        <dbReference type="ARBA" id="ARBA00022801"/>
    </source>
</evidence>
<keyword evidence="7" id="KW-1185">Reference proteome</keyword>